<dbReference type="Proteomes" id="UP000324222">
    <property type="component" value="Unassembled WGS sequence"/>
</dbReference>
<evidence type="ECO:0000256" key="1">
    <source>
        <dbReference type="SAM" id="MobiDB-lite"/>
    </source>
</evidence>
<organism evidence="2 3">
    <name type="scientific">Portunus trituberculatus</name>
    <name type="common">Swimming crab</name>
    <name type="synonym">Neptunus trituberculatus</name>
    <dbReference type="NCBI Taxonomy" id="210409"/>
    <lineage>
        <taxon>Eukaryota</taxon>
        <taxon>Metazoa</taxon>
        <taxon>Ecdysozoa</taxon>
        <taxon>Arthropoda</taxon>
        <taxon>Crustacea</taxon>
        <taxon>Multicrustacea</taxon>
        <taxon>Malacostraca</taxon>
        <taxon>Eumalacostraca</taxon>
        <taxon>Eucarida</taxon>
        <taxon>Decapoda</taxon>
        <taxon>Pleocyemata</taxon>
        <taxon>Brachyura</taxon>
        <taxon>Eubrachyura</taxon>
        <taxon>Portunoidea</taxon>
        <taxon>Portunidae</taxon>
        <taxon>Portuninae</taxon>
        <taxon>Portunus</taxon>
    </lineage>
</organism>
<comment type="caution">
    <text evidence="2">The sequence shown here is derived from an EMBL/GenBank/DDBJ whole genome shotgun (WGS) entry which is preliminary data.</text>
</comment>
<proteinExistence type="predicted"/>
<name>A0A5B7EPR1_PORTR</name>
<dbReference type="EMBL" id="VSRR010003539">
    <property type="protein sequence ID" value="MPC36521.1"/>
    <property type="molecule type" value="Genomic_DNA"/>
</dbReference>
<protein>
    <submittedName>
        <fullName evidence="2">Uncharacterized protein</fullName>
    </submittedName>
</protein>
<feature type="region of interest" description="Disordered" evidence="1">
    <location>
        <begin position="56"/>
        <end position="76"/>
    </location>
</feature>
<feature type="compositionally biased region" description="Polar residues" evidence="1">
    <location>
        <begin position="60"/>
        <end position="76"/>
    </location>
</feature>
<dbReference type="AlphaFoldDB" id="A0A5B7EPR1"/>
<evidence type="ECO:0000313" key="2">
    <source>
        <dbReference type="EMBL" id="MPC36521.1"/>
    </source>
</evidence>
<keyword evidence="3" id="KW-1185">Reference proteome</keyword>
<gene>
    <name evidence="2" type="ORF">E2C01_029983</name>
</gene>
<accession>A0A5B7EPR1</accession>
<sequence>MDKTQVLVLVALFNESQSSGQDQCLLTCANFCSAKMCFVKPCSVAMLVLYLRPGKAKSGASDQHTSPYLTSTICIG</sequence>
<reference evidence="2 3" key="1">
    <citation type="submission" date="2019-05" db="EMBL/GenBank/DDBJ databases">
        <title>Another draft genome of Portunus trituberculatus and its Hox gene families provides insights of decapod evolution.</title>
        <authorList>
            <person name="Jeong J.-H."/>
            <person name="Song I."/>
            <person name="Kim S."/>
            <person name="Choi T."/>
            <person name="Kim D."/>
            <person name="Ryu S."/>
            <person name="Kim W."/>
        </authorList>
    </citation>
    <scope>NUCLEOTIDE SEQUENCE [LARGE SCALE GENOMIC DNA]</scope>
    <source>
        <tissue evidence="2">Muscle</tissue>
    </source>
</reference>
<evidence type="ECO:0000313" key="3">
    <source>
        <dbReference type="Proteomes" id="UP000324222"/>
    </source>
</evidence>